<dbReference type="EMBL" id="FNUT01000010">
    <property type="protein sequence ID" value="SEG59298.1"/>
    <property type="molecule type" value="Genomic_DNA"/>
</dbReference>
<keyword evidence="1" id="KW-0812">Transmembrane</keyword>
<keyword evidence="3" id="KW-1185">Reference proteome</keyword>
<organism evidence="2 3">
    <name type="scientific">Sphingobacterium lactis</name>
    <dbReference type="NCBI Taxonomy" id="797291"/>
    <lineage>
        <taxon>Bacteria</taxon>
        <taxon>Pseudomonadati</taxon>
        <taxon>Bacteroidota</taxon>
        <taxon>Sphingobacteriia</taxon>
        <taxon>Sphingobacteriales</taxon>
        <taxon>Sphingobacteriaceae</taxon>
        <taxon>Sphingobacterium</taxon>
    </lineage>
</organism>
<proteinExistence type="predicted"/>
<keyword evidence="1" id="KW-1133">Transmembrane helix</keyword>
<feature type="transmembrane region" description="Helical" evidence="1">
    <location>
        <begin position="33"/>
        <end position="51"/>
    </location>
</feature>
<keyword evidence="1" id="KW-0472">Membrane</keyword>
<protein>
    <submittedName>
        <fullName evidence="2">Uncharacterized protein</fullName>
    </submittedName>
</protein>
<evidence type="ECO:0000313" key="3">
    <source>
        <dbReference type="Proteomes" id="UP000236731"/>
    </source>
</evidence>
<accession>A0A1H6BEX5</accession>
<feature type="transmembrane region" description="Helical" evidence="1">
    <location>
        <begin position="6"/>
        <end position="24"/>
    </location>
</feature>
<gene>
    <name evidence="2" type="ORF">SAMN05421877_11072</name>
</gene>
<name>A0A1H6BEX5_9SPHI</name>
<evidence type="ECO:0000256" key="1">
    <source>
        <dbReference type="SAM" id="Phobius"/>
    </source>
</evidence>
<sequence length="58" mass="6999">MHYNQILYLLILVFSLLTTIVFFLDDNAENNRVGYIALAIFCFVNLFYYFMSTYKRKN</sequence>
<dbReference type="AlphaFoldDB" id="A0A1H6BEX5"/>
<reference evidence="3" key="1">
    <citation type="submission" date="2016-10" db="EMBL/GenBank/DDBJ databases">
        <authorList>
            <person name="Varghese N."/>
            <person name="Submissions S."/>
        </authorList>
    </citation>
    <scope>NUCLEOTIDE SEQUENCE [LARGE SCALE GENOMIC DNA]</scope>
    <source>
        <strain evidence="3">DSM 22361</strain>
    </source>
</reference>
<dbReference type="RefSeq" id="WP_434449983.1">
    <property type="nucleotide sequence ID" value="NZ_JBPFQA010000021.1"/>
</dbReference>
<evidence type="ECO:0000313" key="2">
    <source>
        <dbReference type="EMBL" id="SEG59298.1"/>
    </source>
</evidence>
<dbReference type="Proteomes" id="UP000236731">
    <property type="component" value="Unassembled WGS sequence"/>
</dbReference>